<evidence type="ECO:0008006" key="5">
    <source>
        <dbReference type="Google" id="ProtNLM"/>
    </source>
</evidence>
<sequence length="260" mass="31362">MSITIHSDSKYKQYENLLLEKDQIQKEANQYQGLYLHHFGEKIVTLYRLKVECVRLKKKISLFQFQINQNQGIDIHKINYILKHEMTSYNNYLEQLLNDVKNCKKLKYSSDYEIKRSKQLYRRLAKQIHPDVNPLTDKTPELMDLWNQITIAYQANDTKELSELDVLVQRILQDLHCYARSIDIPNIDEKILQLKEEIQEYIQNEPYTYKFILMDEDKIHQKDIELKKEIQSYKDYQNKLNNVINNLMEDQEVFQTCQMN</sequence>
<dbReference type="GeneID" id="77462718"/>
<proteinExistence type="predicted"/>
<dbReference type="GO" id="GO:0006260">
    <property type="term" value="P:DNA replication"/>
    <property type="evidence" value="ECO:0007669"/>
    <property type="project" value="UniProtKB-KW"/>
</dbReference>
<dbReference type="OrthoDB" id="2216447at2"/>
<keyword evidence="2" id="KW-0175">Coiled coil</keyword>
<accession>A0A380LLW2</accession>
<evidence type="ECO:0000313" key="3">
    <source>
        <dbReference type="EMBL" id="SUO04848.1"/>
    </source>
</evidence>
<dbReference type="AlphaFoldDB" id="A0A380LLW2"/>
<organism evidence="3 4">
    <name type="scientific">Faecalicoccus pleomorphus</name>
    <dbReference type="NCBI Taxonomy" id="1323"/>
    <lineage>
        <taxon>Bacteria</taxon>
        <taxon>Bacillati</taxon>
        <taxon>Bacillota</taxon>
        <taxon>Erysipelotrichia</taxon>
        <taxon>Erysipelotrichales</taxon>
        <taxon>Erysipelotrichaceae</taxon>
        <taxon>Faecalicoccus</taxon>
    </lineage>
</organism>
<dbReference type="Proteomes" id="UP000255523">
    <property type="component" value="Unassembled WGS sequence"/>
</dbReference>
<dbReference type="SUPFAM" id="SSF46565">
    <property type="entry name" value="Chaperone J-domain"/>
    <property type="match status" value="1"/>
</dbReference>
<evidence type="ECO:0000256" key="2">
    <source>
        <dbReference type="SAM" id="Coils"/>
    </source>
</evidence>
<evidence type="ECO:0000256" key="1">
    <source>
        <dbReference type="ARBA" id="ARBA00022705"/>
    </source>
</evidence>
<keyword evidence="1" id="KW-0235">DNA replication</keyword>
<keyword evidence="4" id="KW-1185">Reference proteome</keyword>
<dbReference type="RefSeq" id="WP_022789942.1">
    <property type="nucleotide sequence ID" value="NZ_UHFX01000003.1"/>
</dbReference>
<feature type="coiled-coil region" evidence="2">
    <location>
        <begin position="184"/>
        <end position="253"/>
    </location>
</feature>
<evidence type="ECO:0000313" key="4">
    <source>
        <dbReference type="Proteomes" id="UP000255523"/>
    </source>
</evidence>
<reference evidence="3 4" key="1">
    <citation type="submission" date="2018-06" db="EMBL/GenBank/DDBJ databases">
        <authorList>
            <consortium name="Pathogen Informatics"/>
            <person name="Doyle S."/>
        </authorList>
    </citation>
    <scope>NUCLEOTIDE SEQUENCE [LARGE SCALE GENOMIC DNA]</scope>
    <source>
        <strain evidence="3 4">NCTC11087</strain>
    </source>
</reference>
<gene>
    <name evidence="3" type="ORF">NCTC11087_01777</name>
</gene>
<dbReference type="InterPro" id="IPR036869">
    <property type="entry name" value="J_dom_sf"/>
</dbReference>
<name>A0A380LLW2_9FIRM</name>
<protein>
    <recommendedName>
        <fullName evidence="5">J domain-containing protein</fullName>
    </recommendedName>
</protein>
<dbReference type="EMBL" id="UHFX01000003">
    <property type="protein sequence ID" value="SUO04848.1"/>
    <property type="molecule type" value="Genomic_DNA"/>
</dbReference>